<dbReference type="Gene3D" id="3.30.420.40">
    <property type="match status" value="1"/>
</dbReference>
<evidence type="ECO:0000259" key="3">
    <source>
        <dbReference type="Pfam" id="PF19278"/>
    </source>
</evidence>
<dbReference type="Proteomes" id="UP000247150">
    <property type="component" value="Unassembled WGS sequence"/>
</dbReference>
<reference evidence="4 5" key="1">
    <citation type="submission" date="2018-05" db="EMBL/GenBank/DDBJ databases">
        <title>Freshwater and sediment microbial communities from various areas in North America, analyzing microbe dynamics in response to fracking.</title>
        <authorList>
            <person name="Lamendella R."/>
        </authorList>
    </citation>
    <scope>NUCLEOTIDE SEQUENCE [LARGE SCALE GENOMIC DNA]</scope>
    <source>
        <strain evidence="4 5">15_TX</strain>
    </source>
</reference>
<dbReference type="GO" id="GO:0017168">
    <property type="term" value="F:5-oxoprolinase (ATP-hydrolyzing) activity"/>
    <property type="evidence" value="ECO:0007669"/>
    <property type="project" value="TreeGrafter"/>
</dbReference>
<sequence>MSRYRLGVDIGGTFTDLVIFDRMENVYHTKKALTTPHNLAEGVLECIEHYVDDLSEIEYFVHGTTSGLNAFLERKGANVALIVTKGFRDVYEIGRANRTEMYNIHFNKPATLVEREHIYEINERVTFDGSVVKPMDEENLLQIIEELKEKEYDAVAVCLMHAYRNPDHEGHIRRAIEKELDIPVSLSSDIAREWREYERVSTTIINAYIAPIVKKYLKILEQEVEKRGFKKDIYIMQSNGGVMTSKIAKKLPLQTLMSGPVGGTIGGMNLTKLTGDKNLICVDMGGTSFDVSMIINGEPDVIAEINMEGFPILSPMVNIHTIGAGGGSIAWIEAGGLRVGPKSAGSTPGPACYGKGGKQPTVTDANLVLGRIDENNFLGGDIKLDKQAAIEAITTVADQIGLSVKETAEGICDIANAKMADAIRTLTVKRGIDPREFTLVAFGGAGPMHAVLIADLLDMEKVFVPSVSGTFSAWGMLQTDIRFDTVRNYVATKGQVEMPEIESKYKEMKQESITVLNQQNIETGQIRFQNSIDVRYTGQEYTINILNDINNFEQIEQDFHKAHLDIYGHNNPKGEIEIVNLRVTAFGDLEKIEYVKSQEQTEQQATPKSTRNVVWNNLEAETKVYSTDSLVNGNYFNGPAIVEDKNSTLVIPPKHYIHIDEYQNIEIVKETAEQEVLV</sequence>
<dbReference type="SUPFAM" id="SSF53067">
    <property type="entry name" value="Actin-like ATPase domain"/>
    <property type="match status" value="1"/>
</dbReference>
<proteinExistence type="predicted"/>
<dbReference type="EMBL" id="QGTW01000001">
    <property type="protein sequence ID" value="PWW32255.1"/>
    <property type="molecule type" value="Genomic_DNA"/>
</dbReference>
<organism evidence="4 5">
    <name type="scientific">Cytobacillus oceanisediminis</name>
    <dbReference type="NCBI Taxonomy" id="665099"/>
    <lineage>
        <taxon>Bacteria</taxon>
        <taxon>Bacillati</taxon>
        <taxon>Bacillota</taxon>
        <taxon>Bacilli</taxon>
        <taxon>Bacillales</taxon>
        <taxon>Bacillaceae</taxon>
        <taxon>Cytobacillus</taxon>
    </lineage>
</organism>
<accession>A0A2V3AEK0</accession>
<feature type="domain" description="Hydantoinase/oxoprolinase N-terminal" evidence="2">
    <location>
        <begin position="5"/>
        <end position="179"/>
    </location>
</feature>
<feature type="domain" description="Hydantoinase A/oxoprolinase" evidence="1">
    <location>
        <begin position="199"/>
        <end position="483"/>
    </location>
</feature>
<dbReference type="RefSeq" id="WP_110063208.1">
    <property type="nucleotide sequence ID" value="NZ_QGTW01000001.1"/>
</dbReference>
<evidence type="ECO:0000313" key="5">
    <source>
        <dbReference type="Proteomes" id="UP000247150"/>
    </source>
</evidence>
<protein>
    <submittedName>
        <fullName evidence="4">N-methylhydantoinase A</fullName>
    </submittedName>
</protein>
<dbReference type="OrthoDB" id="9768323at2"/>
<evidence type="ECO:0000259" key="1">
    <source>
        <dbReference type="Pfam" id="PF01968"/>
    </source>
</evidence>
<dbReference type="Pfam" id="PF01968">
    <property type="entry name" value="Hydantoinase_A"/>
    <property type="match status" value="1"/>
</dbReference>
<evidence type="ECO:0000259" key="2">
    <source>
        <dbReference type="Pfam" id="PF05378"/>
    </source>
</evidence>
<evidence type="ECO:0000313" key="4">
    <source>
        <dbReference type="EMBL" id="PWW32255.1"/>
    </source>
</evidence>
<dbReference type="InterPro" id="IPR043129">
    <property type="entry name" value="ATPase_NBD"/>
</dbReference>
<name>A0A2V3AEK0_9BACI</name>
<dbReference type="PANTHER" id="PTHR11365:SF23">
    <property type="entry name" value="HYPOTHETICAL 5-OXOPROLINASE (EUROFUNG)-RELATED"/>
    <property type="match status" value="1"/>
</dbReference>
<dbReference type="InterPro" id="IPR045079">
    <property type="entry name" value="Oxoprolinase-like"/>
</dbReference>
<comment type="caution">
    <text evidence="4">The sequence shown here is derived from an EMBL/GenBank/DDBJ whole genome shotgun (WGS) entry which is preliminary data.</text>
</comment>
<dbReference type="Pfam" id="PF19278">
    <property type="entry name" value="Hydant_A_C"/>
    <property type="match status" value="1"/>
</dbReference>
<dbReference type="GO" id="GO:0005829">
    <property type="term" value="C:cytosol"/>
    <property type="evidence" value="ECO:0007669"/>
    <property type="project" value="TreeGrafter"/>
</dbReference>
<dbReference type="Pfam" id="PF05378">
    <property type="entry name" value="Hydant_A_N"/>
    <property type="match status" value="1"/>
</dbReference>
<dbReference type="InterPro" id="IPR002821">
    <property type="entry name" value="Hydantoinase_A"/>
</dbReference>
<dbReference type="GO" id="GO:0006749">
    <property type="term" value="P:glutathione metabolic process"/>
    <property type="evidence" value="ECO:0007669"/>
    <property type="project" value="TreeGrafter"/>
</dbReference>
<gene>
    <name evidence="4" type="ORF">DFO73_101518</name>
</gene>
<dbReference type="InterPro" id="IPR008040">
    <property type="entry name" value="Hydant_A_N"/>
</dbReference>
<dbReference type="AlphaFoldDB" id="A0A2V3AEK0"/>
<dbReference type="PANTHER" id="PTHR11365">
    <property type="entry name" value="5-OXOPROLINASE RELATED"/>
    <property type="match status" value="1"/>
</dbReference>
<feature type="domain" description="Acetophenone carboxylase-like C-terminal" evidence="3">
    <location>
        <begin position="499"/>
        <end position="664"/>
    </location>
</feature>
<dbReference type="InterPro" id="IPR049517">
    <property type="entry name" value="ACX-like_C"/>
</dbReference>